<reference evidence="2" key="1">
    <citation type="submission" date="2022-03" db="EMBL/GenBank/DDBJ databases">
        <authorList>
            <person name="Alioto T."/>
            <person name="Alioto T."/>
            <person name="Gomez Garrido J."/>
        </authorList>
    </citation>
    <scope>NUCLEOTIDE SEQUENCE</scope>
</reference>
<dbReference type="AlphaFoldDB" id="A0AAD1VZT3"/>
<feature type="compositionally biased region" description="Basic residues" evidence="1">
    <location>
        <begin position="159"/>
        <end position="181"/>
    </location>
</feature>
<evidence type="ECO:0000313" key="2">
    <source>
        <dbReference type="EMBL" id="CAH2276108.1"/>
    </source>
</evidence>
<feature type="compositionally biased region" description="Low complexity" evidence="1">
    <location>
        <begin position="42"/>
        <end position="52"/>
    </location>
</feature>
<organism evidence="2 3">
    <name type="scientific">Pelobates cultripes</name>
    <name type="common">Western spadefoot toad</name>
    <dbReference type="NCBI Taxonomy" id="61616"/>
    <lineage>
        <taxon>Eukaryota</taxon>
        <taxon>Metazoa</taxon>
        <taxon>Chordata</taxon>
        <taxon>Craniata</taxon>
        <taxon>Vertebrata</taxon>
        <taxon>Euteleostomi</taxon>
        <taxon>Amphibia</taxon>
        <taxon>Batrachia</taxon>
        <taxon>Anura</taxon>
        <taxon>Pelobatoidea</taxon>
        <taxon>Pelobatidae</taxon>
        <taxon>Pelobates</taxon>
    </lineage>
</organism>
<feature type="region of interest" description="Disordered" evidence="1">
    <location>
        <begin position="37"/>
        <end position="62"/>
    </location>
</feature>
<dbReference type="Proteomes" id="UP001295444">
    <property type="component" value="Chromosome 03"/>
</dbReference>
<name>A0AAD1VZT3_PELCU</name>
<dbReference type="EMBL" id="OW240914">
    <property type="protein sequence ID" value="CAH2276108.1"/>
    <property type="molecule type" value="Genomic_DNA"/>
</dbReference>
<gene>
    <name evidence="2" type="ORF">PECUL_23A054980</name>
</gene>
<proteinExistence type="predicted"/>
<evidence type="ECO:0000256" key="1">
    <source>
        <dbReference type="SAM" id="MobiDB-lite"/>
    </source>
</evidence>
<accession>A0AAD1VZT3</accession>
<keyword evidence="3" id="KW-1185">Reference proteome</keyword>
<sequence length="193" mass="22492">MTNLLPHHRSDQTGYYKPTISTNRQLRLKPKAAWCCPGGRSGRSPRPGLSLVHPPPPPLGRRGLSRHPLREYLPLEHSWATPVKAAYTRSPKMADDNTTQTCLKLSNWEADFQQRFNTMCQRHWSEWENQRKPPTMPAPMAQTPERATARCLTPERKTQKVRRTTRSPRSRLRHHRQRLRNLLHEISEGGSWR</sequence>
<protein>
    <submittedName>
        <fullName evidence="2">Uncharacterized protein</fullName>
    </submittedName>
</protein>
<feature type="region of interest" description="Disordered" evidence="1">
    <location>
        <begin position="155"/>
        <end position="193"/>
    </location>
</feature>
<evidence type="ECO:0000313" key="3">
    <source>
        <dbReference type="Proteomes" id="UP001295444"/>
    </source>
</evidence>